<dbReference type="SMART" id="SM00855">
    <property type="entry name" value="PGAM"/>
    <property type="match status" value="1"/>
</dbReference>
<gene>
    <name evidence="2" type="ORF">EV192_102726</name>
</gene>
<dbReference type="GO" id="GO:0016791">
    <property type="term" value="F:phosphatase activity"/>
    <property type="evidence" value="ECO:0007669"/>
    <property type="project" value="TreeGrafter"/>
</dbReference>
<sequence length="178" mass="19898">MTIYLARHGRTDYNRVGRFQGQLDVPLNETGREQAKRLADRVADLGLAALWASPLARARETAEAVSVHIGLPIQFDNRLMETDTGVWTDRLYEDMKIEDPDAYHGFVTAAEDFRFEGGESYADQGDRVMAALAEIERGPKPALVVCHGMVMRLAVSRRTGKPWSIDDPIDNTDVLQLP</sequence>
<evidence type="ECO:0000256" key="1">
    <source>
        <dbReference type="PIRSR" id="PIRSR613078-2"/>
    </source>
</evidence>
<evidence type="ECO:0000313" key="3">
    <source>
        <dbReference type="Proteomes" id="UP000295680"/>
    </source>
</evidence>
<dbReference type="PIRSF" id="PIRSF000709">
    <property type="entry name" value="6PFK_2-Ptase"/>
    <property type="match status" value="1"/>
</dbReference>
<comment type="caution">
    <text evidence="2">The sequence shown here is derived from an EMBL/GenBank/DDBJ whole genome shotgun (WGS) entry which is preliminary data.</text>
</comment>
<accession>A0A4R2JTT6</accession>
<dbReference type="InterPro" id="IPR029033">
    <property type="entry name" value="His_PPase_superfam"/>
</dbReference>
<dbReference type="EMBL" id="SLWS01000002">
    <property type="protein sequence ID" value="TCO62587.1"/>
    <property type="molecule type" value="Genomic_DNA"/>
</dbReference>
<organism evidence="2 3">
    <name type="scientific">Actinocrispum wychmicini</name>
    <dbReference type="NCBI Taxonomy" id="1213861"/>
    <lineage>
        <taxon>Bacteria</taxon>
        <taxon>Bacillati</taxon>
        <taxon>Actinomycetota</taxon>
        <taxon>Actinomycetes</taxon>
        <taxon>Pseudonocardiales</taxon>
        <taxon>Pseudonocardiaceae</taxon>
        <taxon>Actinocrispum</taxon>
    </lineage>
</organism>
<protein>
    <submittedName>
        <fullName evidence="2">Putative phosphoglycerate mutase</fullName>
    </submittedName>
</protein>
<dbReference type="AlphaFoldDB" id="A0A4R2JTT6"/>
<evidence type="ECO:0000313" key="2">
    <source>
        <dbReference type="EMBL" id="TCO62587.1"/>
    </source>
</evidence>
<feature type="binding site" evidence="1">
    <location>
        <position position="57"/>
    </location>
    <ligand>
        <name>substrate</name>
    </ligand>
</feature>
<dbReference type="PANTHER" id="PTHR48100">
    <property type="entry name" value="BROAD-SPECIFICITY PHOSPHATASE YOR283W-RELATED"/>
    <property type="match status" value="1"/>
</dbReference>
<proteinExistence type="predicted"/>
<dbReference type="RefSeq" id="WP_132114461.1">
    <property type="nucleotide sequence ID" value="NZ_SLWS01000002.1"/>
</dbReference>
<reference evidence="2 3" key="1">
    <citation type="submission" date="2019-03" db="EMBL/GenBank/DDBJ databases">
        <title>Genomic Encyclopedia of Type Strains, Phase IV (KMG-IV): sequencing the most valuable type-strain genomes for metagenomic binning, comparative biology and taxonomic classification.</title>
        <authorList>
            <person name="Goeker M."/>
        </authorList>
    </citation>
    <scope>NUCLEOTIDE SEQUENCE [LARGE SCALE GENOMIC DNA]</scope>
    <source>
        <strain evidence="2 3">DSM 45934</strain>
    </source>
</reference>
<dbReference type="OrthoDB" id="5296884at2"/>
<dbReference type="CDD" id="cd07067">
    <property type="entry name" value="HP_PGM_like"/>
    <property type="match status" value="1"/>
</dbReference>
<dbReference type="InterPro" id="IPR050275">
    <property type="entry name" value="PGM_Phosphatase"/>
</dbReference>
<name>A0A4R2JTT6_9PSEU</name>
<dbReference type="Gene3D" id="3.40.50.1240">
    <property type="entry name" value="Phosphoglycerate mutase-like"/>
    <property type="match status" value="1"/>
</dbReference>
<dbReference type="Proteomes" id="UP000295680">
    <property type="component" value="Unassembled WGS sequence"/>
</dbReference>
<dbReference type="Pfam" id="PF00300">
    <property type="entry name" value="His_Phos_1"/>
    <property type="match status" value="1"/>
</dbReference>
<dbReference type="PANTHER" id="PTHR48100:SF62">
    <property type="entry name" value="GLUCOSYL-3-PHOSPHOGLYCERATE PHOSPHATASE"/>
    <property type="match status" value="1"/>
</dbReference>
<keyword evidence="3" id="KW-1185">Reference proteome</keyword>
<dbReference type="GO" id="GO:0005737">
    <property type="term" value="C:cytoplasm"/>
    <property type="evidence" value="ECO:0007669"/>
    <property type="project" value="TreeGrafter"/>
</dbReference>
<feature type="binding site" evidence="1">
    <location>
        <begin position="7"/>
        <end position="14"/>
    </location>
    <ligand>
        <name>substrate</name>
    </ligand>
</feature>
<dbReference type="SUPFAM" id="SSF53254">
    <property type="entry name" value="Phosphoglycerate mutase-like"/>
    <property type="match status" value="1"/>
</dbReference>
<dbReference type="InterPro" id="IPR013078">
    <property type="entry name" value="His_Pase_superF_clade-1"/>
</dbReference>